<sequence length="211" mass="23812">MRVTKILHAMERTEGFECAAEVRAMVEIFAHGTLREYRARAANEKLPTLTTREEAKLKRLSTCALCAEGGTIAYVRLMRELEFTSERAMEKFIVDECLGEIVWGRLDPKNKVLRVRRAKARDARASALDGVIADVSRWHAITETMLASLNEQIAYVSSEKAESLAREDELNAAIEETKKQLKAAEPDVAERVDEDEDMDEDGPSTGVKRRR</sequence>
<dbReference type="RefSeq" id="XP_001420945.1">
    <property type="nucleotide sequence ID" value="XM_001420908.1"/>
</dbReference>
<organism evidence="3 4">
    <name type="scientific">Ostreococcus lucimarinus (strain CCE9901)</name>
    <dbReference type="NCBI Taxonomy" id="436017"/>
    <lineage>
        <taxon>Eukaryota</taxon>
        <taxon>Viridiplantae</taxon>
        <taxon>Chlorophyta</taxon>
        <taxon>Mamiellophyceae</taxon>
        <taxon>Mamiellales</taxon>
        <taxon>Bathycoccaceae</taxon>
        <taxon>Ostreococcus</taxon>
    </lineage>
</organism>
<keyword evidence="1" id="KW-0736">Signalosome</keyword>
<dbReference type="OMA" id="ANTEHEP"/>
<dbReference type="EMBL" id="CP000593">
    <property type="protein sequence ID" value="ABO99238.1"/>
    <property type="molecule type" value="Genomic_DNA"/>
</dbReference>
<accession>A4S6H7</accession>
<evidence type="ECO:0000313" key="3">
    <source>
        <dbReference type="EMBL" id="ABO99238.1"/>
    </source>
</evidence>
<evidence type="ECO:0000313" key="4">
    <source>
        <dbReference type="Proteomes" id="UP000001568"/>
    </source>
</evidence>
<dbReference type="InterPro" id="IPR045237">
    <property type="entry name" value="COPS7/eIF3m"/>
</dbReference>
<keyword evidence="4" id="KW-1185">Reference proteome</keyword>
<evidence type="ECO:0008006" key="5">
    <source>
        <dbReference type="Google" id="ProtNLM"/>
    </source>
</evidence>
<dbReference type="HOGENOM" id="CLU_1449925_0_0_1"/>
<evidence type="ECO:0000256" key="2">
    <source>
        <dbReference type="SAM" id="MobiDB-lite"/>
    </source>
</evidence>
<feature type="compositionally biased region" description="Acidic residues" evidence="2">
    <location>
        <begin position="192"/>
        <end position="202"/>
    </location>
</feature>
<feature type="compositionally biased region" description="Basic and acidic residues" evidence="2">
    <location>
        <begin position="176"/>
        <end position="191"/>
    </location>
</feature>
<feature type="region of interest" description="Disordered" evidence="2">
    <location>
        <begin position="176"/>
        <end position="211"/>
    </location>
</feature>
<evidence type="ECO:0000256" key="1">
    <source>
        <dbReference type="ARBA" id="ARBA00022790"/>
    </source>
</evidence>
<dbReference type="Proteomes" id="UP000001568">
    <property type="component" value="Chromosome 13"/>
</dbReference>
<dbReference type="KEGG" id="olu:OSTLU_27124"/>
<dbReference type="STRING" id="436017.A4S6H7"/>
<protein>
    <recommendedName>
        <fullName evidence="5">PCI domain-containing protein</fullName>
    </recommendedName>
</protein>
<gene>
    <name evidence="3" type="ORF">OSTLU_27124</name>
</gene>
<reference evidence="3 4" key="1">
    <citation type="journal article" date="2007" name="Proc. Natl. Acad. Sci. U.S.A.">
        <title>The tiny eukaryote Ostreococcus provides genomic insights into the paradox of plankton speciation.</title>
        <authorList>
            <person name="Palenik B."/>
            <person name="Grimwood J."/>
            <person name="Aerts A."/>
            <person name="Rouze P."/>
            <person name="Salamov A."/>
            <person name="Putnam N."/>
            <person name="Dupont C."/>
            <person name="Jorgensen R."/>
            <person name="Derelle E."/>
            <person name="Rombauts S."/>
            <person name="Zhou K."/>
            <person name="Otillar R."/>
            <person name="Merchant S.S."/>
            <person name="Podell S."/>
            <person name="Gaasterland T."/>
            <person name="Napoli C."/>
            <person name="Gendler K."/>
            <person name="Manuell A."/>
            <person name="Tai V."/>
            <person name="Vallon O."/>
            <person name="Piganeau G."/>
            <person name="Jancek S."/>
            <person name="Heijde M."/>
            <person name="Jabbari K."/>
            <person name="Bowler C."/>
            <person name="Lohr M."/>
            <person name="Robbens S."/>
            <person name="Werner G."/>
            <person name="Dubchak I."/>
            <person name="Pazour G.J."/>
            <person name="Ren Q."/>
            <person name="Paulsen I."/>
            <person name="Delwiche C."/>
            <person name="Schmutz J."/>
            <person name="Rokhsar D."/>
            <person name="Van de Peer Y."/>
            <person name="Moreau H."/>
            <person name="Grigoriev I.V."/>
        </authorList>
    </citation>
    <scope>NUCLEOTIDE SEQUENCE [LARGE SCALE GENOMIC DNA]</scope>
    <source>
        <strain evidence="3 4">CCE9901</strain>
    </source>
</reference>
<dbReference type="PANTHER" id="PTHR15350:SF5">
    <property type="entry name" value="COP9 SIGNALOSOME COMPLEX SUBUNIT 7"/>
    <property type="match status" value="1"/>
</dbReference>
<dbReference type="GO" id="GO:0008180">
    <property type="term" value="C:COP9 signalosome"/>
    <property type="evidence" value="ECO:0007669"/>
    <property type="project" value="UniProtKB-KW"/>
</dbReference>
<name>A4S6H7_OSTLU</name>
<dbReference type="OrthoDB" id="10265275at2759"/>
<dbReference type="AlphaFoldDB" id="A4S6H7"/>
<dbReference type="GeneID" id="5004952"/>
<proteinExistence type="predicted"/>
<dbReference type="eggNOG" id="KOG3250">
    <property type="taxonomic scope" value="Eukaryota"/>
</dbReference>
<dbReference type="PANTHER" id="PTHR15350">
    <property type="entry name" value="COP9 SIGNALOSOME COMPLEX SUBUNIT 7/DENDRITIC CELL PROTEIN GA17"/>
    <property type="match status" value="1"/>
</dbReference>
<dbReference type="Gramene" id="ABO99238">
    <property type="protein sequence ID" value="ABO99238"/>
    <property type="gene ID" value="OSTLU_27124"/>
</dbReference>